<dbReference type="HAMAP" id="MF_01007">
    <property type="entry name" value="16SrRNA_methyltr_H"/>
    <property type="match status" value="1"/>
</dbReference>
<comment type="similarity">
    <text evidence="1 6">Belongs to the methyltransferase superfamily. RsmH family.</text>
</comment>
<dbReference type="EC" id="2.1.1.199" evidence="6"/>
<dbReference type="Gene3D" id="1.10.150.170">
    <property type="entry name" value="Putative methyltransferase TM0872, insert domain"/>
    <property type="match status" value="1"/>
</dbReference>
<dbReference type="PIRSF" id="PIRSF004486">
    <property type="entry name" value="MraW"/>
    <property type="match status" value="1"/>
</dbReference>
<dbReference type="NCBIfam" id="TIGR00006">
    <property type="entry name" value="16S rRNA (cytosine(1402)-N(4))-methyltransferase RsmH"/>
    <property type="match status" value="1"/>
</dbReference>
<keyword evidence="3 6" id="KW-0489">Methyltransferase</keyword>
<keyword evidence="2 6" id="KW-0698">rRNA processing</keyword>
<evidence type="ECO:0000313" key="8">
    <source>
        <dbReference type="Proteomes" id="UP001500021"/>
    </source>
</evidence>
<dbReference type="EMBL" id="BAAAFA010000003">
    <property type="protein sequence ID" value="GAA0815015.1"/>
    <property type="molecule type" value="Genomic_DNA"/>
</dbReference>
<comment type="catalytic activity">
    <reaction evidence="6">
        <text>cytidine(1402) in 16S rRNA + S-adenosyl-L-methionine = N(4)-methylcytidine(1402) in 16S rRNA + S-adenosyl-L-homocysteine + H(+)</text>
        <dbReference type="Rhea" id="RHEA:42928"/>
        <dbReference type="Rhea" id="RHEA-COMP:10286"/>
        <dbReference type="Rhea" id="RHEA-COMP:10287"/>
        <dbReference type="ChEBI" id="CHEBI:15378"/>
        <dbReference type="ChEBI" id="CHEBI:57856"/>
        <dbReference type="ChEBI" id="CHEBI:59789"/>
        <dbReference type="ChEBI" id="CHEBI:74506"/>
        <dbReference type="ChEBI" id="CHEBI:82748"/>
        <dbReference type="EC" id="2.1.1.199"/>
    </reaction>
</comment>
<feature type="binding site" evidence="6">
    <location>
        <position position="65"/>
    </location>
    <ligand>
        <name>S-adenosyl-L-methionine</name>
        <dbReference type="ChEBI" id="CHEBI:59789"/>
    </ligand>
</feature>
<dbReference type="SUPFAM" id="SSF53335">
    <property type="entry name" value="S-adenosyl-L-methionine-dependent methyltransferases"/>
    <property type="match status" value="1"/>
</dbReference>
<accession>A0ABP3WF12</accession>
<evidence type="ECO:0000313" key="7">
    <source>
        <dbReference type="EMBL" id="GAA0815015.1"/>
    </source>
</evidence>
<dbReference type="Pfam" id="PF01795">
    <property type="entry name" value="Methyltransf_5"/>
    <property type="match status" value="1"/>
</dbReference>
<keyword evidence="5 6" id="KW-0949">S-adenosyl-L-methionine</keyword>
<keyword evidence="8" id="KW-1185">Reference proteome</keyword>
<reference evidence="8" key="1">
    <citation type="journal article" date="2019" name="Int. J. Syst. Evol. Microbiol.">
        <title>The Global Catalogue of Microorganisms (GCM) 10K type strain sequencing project: providing services to taxonomists for standard genome sequencing and annotation.</title>
        <authorList>
            <consortium name="The Broad Institute Genomics Platform"/>
            <consortium name="The Broad Institute Genome Sequencing Center for Infectious Disease"/>
            <person name="Wu L."/>
            <person name="Ma J."/>
        </authorList>
    </citation>
    <scope>NUCLEOTIDE SEQUENCE [LARGE SCALE GENOMIC DNA]</scope>
    <source>
        <strain evidence="8">JCM 15608</strain>
    </source>
</reference>
<evidence type="ECO:0000256" key="1">
    <source>
        <dbReference type="ARBA" id="ARBA00010396"/>
    </source>
</evidence>
<evidence type="ECO:0000256" key="4">
    <source>
        <dbReference type="ARBA" id="ARBA00022679"/>
    </source>
</evidence>
<comment type="subcellular location">
    <subcellularLocation>
        <location evidence="6">Cytoplasm</location>
    </subcellularLocation>
</comment>
<protein>
    <recommendedName>
        <fullName evidence="6">Ribosomal RNA small subunit methyltransferase H</fullName>
        <ecNumber evidence="6">2.1.1.199</ecNumber>
    </recommendedName>
    <alternativeName>
        <fullName evidence="6">16S rRNA m(4)C1402 methyltransferase</fullName>
    </alternativeName>
    <alternativeName>
        <fullName evidence="6">rRNA (cytosine-N(4)-)-methyltransferase RsmH</fullName>
    </alternativeName>
</protein>
<evidence type="ECO:0000256" key="2">
    <source>
        <dbReference type="ARBA" id="ARBA00022552"/>
    </source>
</evidence>
<comment type="caution">
    <text evidence="7">The sequence shown here is derived from an EMBL/GenBank/DDBJ whole genome shotgun (WGS) entry which is preliminary data.</text>
</comment>
<dbReference type="PANTHER" id="PTHR11265">
    <property type="entry name" value="S-ADENOSYL-METHYLTRANSFERASE MRAW"/>
    <property type="match status" value="1"/>
</dbReference>
<dbReference type="SUPFAM" id="SSF81799">
    <property type="entry name" value="Putative methyltransferase TM0872, insert domain"/>
    <property type="match status" value="1"/>
</dbReference>
<sequence>MLIKGSKNNNMEFDTTHISVLLNEAVDGLAINPEGSYIDCTFGRGGHSTLILSKLSEQGQLLAIDRDPSAIAAADKFKDDPRFSIEHQGFAHLADIAEVRQLTGKVDGILLDLGVSSPQLDEADRGFSFMKDGPLDMRMDTSRGQTAAEWLAVADVEDITWVLRTFGEEKHAWRIANAIVDSREENPLTRTGELAKLIKATAPQREIKKHPATRSFQAIRMYINSELEQIEKALAASLDVLAENGRLVVISFHSLEDRLVKQFMKKHSQPKKVPRGLPVSEAELHKGKKLALVGRKLKPSKTEVEENVRSRSSVLRIATRLARVDD</sequence>
<dbReference type="Gene3D" id="3.40.50.150">
    <property type="entry name" value="Vaccinia Virus protein VP39"/>
    <property type="match status" value="1"/>
</dbReference>
<dbReference type="InterPro" id="IPR002903">
    <property type="entry name" value="RsmH"/>
</dbReference>
<evidence type="ECO:0000256" key="5">
    <source>
        <dbReference type="ARBA" id="ARBA00022691"/>
    </source>
</evidence>
<organism evidence="7 8">
    <name type="scientific">Colwellia asteriadis</name>
    <dbReference type="NCBI Taxonomy" id="517723"/>
    <lineage>
        <taxon>Bacteria</taxon>
        <taxon>Pseudomonadati</taxon>
        <taxon>Pseudomonadota</taxon>
        <taxon>Gammaproteobacteria</taxon>
        <taxon>Alteromonadales</taxon>
        <taxon>Colwelliaceae</taxon>
        <taxon>Colwellia</taxon>
    </lineage>
</organism>
<feature type="binding site" evidence="6">
    <location>
        <position position="90"/>
    </location>
    <ligand>
        <name>S-adenosyl-L-methionine</name>
        <dbReference type="ChEBI" id="CHEBI:59789"/>
    </ligand>
</feature>
<keyword evidence="6" id="KW-0963">Cytoplasm</keyword>
<evidence type="ECO:0000256" key="3">
    <source>
        <dbReference type="ARBA" id="ARBA00022603"/>
    </source>
</evidence>
<dbReference type="Proteomes" id="UP001500021">
    <property type="component" value="Unassembled WGS sequence"/>
</dbReference>
<gene>
    <name evidence="6 7" type="primary">rsmH</name>
    <name evidence="7" type="ORF">GCM10009111_12760</name>
</gene>
<dbReference type="InterPro" id="IPR023397">
    <property type="entry name" value="SAM-dep_MeTrfase_MraW_recog"/>
</dbReference>
<feature type="binding site" evidence="6">
    <location>
        <position position="119"/>
    </location>
    <ligand>
        <name>S-adenosyl-L-methionine</name>
        <dbReference type="ChEBI" id="CHEBI:59789"/>
    </ligand>
</feature>
<feature type="binding site" evidence="6">
    <location>
        <begin position="45"/>
        <end position="47"/>
    </location>
    <ligand>
        <name>S-adenosyl-L-methionine</name>
        <dbReference type="ChEBI" id="CHEBI:59789"/>
    </ligand>
</feature>
<keyword evidence="4 6" id="KW-0808">Transferase</keyword>
<evidence type="ECO:0000256" key="6">
    <source>
        <dbReference type="HAMAP-Rule" id="MF_01007"/>
    </source>
</evidence>
<comment type="function">
    <text evidence="6">Specifically methylates the N4 position of cytidine in position 1402 (C1402) of 16S rRNA.</text>
</comment>
<dbReference type="InterPro" id="IPR029063">
    <property type="entry name" value="SAM-dependent_MTases_sf"/>
</dbReference>
<dbReference type="PANTHER" id="PTHR11265:SF0">
    <property type="entry name" value="12S RRNA N4-METHYLCYTIDINE METHYLTRANSFERASE"/>
    <property type="match status" value="1"/>
</dbReference>
<name>A0ABP3WF12_9GAMM</name>
<proteinExistence type="inferred from homology"/>
<feature type="binding site" evidence="6">
    <location>
        <position position="112"/>
    </location>
    <ligand>
        <name>S-adenosyl-L-methionine</name>
        <dbReference type="ChEBI" id="CHEBI:59789"/>
    </ligand>
</feature>